<evidence type="ECO:0000313" key="1">
    <source>
        <dbReference type="EMBL" id="ODR06828.1"/>
    </source>
</evidence>
<organism evidence="1 2">
    <name type="scientific">Mycobacterium sherrisii</name>
    <dbReference type="NCBI Taxonomy" id="243061"/>
    <lineage>
        <taxon>Bacteria</taxon>
        <taxon>Bacillati</taxon>
        <taxon>Actinomycetota</taxon>
        <taxon>Actinomycetes</taxon>
        <taxon>Mycobacteriales</taxon>
        <taxon>Mycobacteriaceae</taxon>
        <taxon>Mycobacterium</taxon>
        <taxon>Mycobacterium simiae complex</taxon>
    </lineage>
</organism>
<reference evidence="2" key="1">
    <citation type="submission" date="2016-09" db="EMBL/GenBank/DDBJ databases">
        <authorList>
            <person name="Greninger A.L."/>
            <person name="Jerome K.R."/>
            <person name="Mcnair B."/>
            <person name="Wallis C."/>
            <person name="Fang F."/>
        </authorList>
    </citation>
    <scope>NUCLEOTIDE SEQUENCE [LARGE SCALE GENOMIC DNA]</scope>
    <source>
        <strain evidence="2">BC1_M4</strain>
    </source>
</reference>
<protein>
    <submittedName>
        <fullName evidence="1">Uncharacterized protein</fullName>
    </submittedName>
</protein>
<accession>A0A1E3SZ34</accession>
<evidence type="ECO:0000313" key="2">
    <source>
        <dbReference type="Proteomes" id="UP000094224"/>
    </source>
</evidence>
<comment type="caution">
    <text evidence="1">The sequence shown here is derived from an EMBL/GenBank/DDBJ whole genome shotgun (WGS) entry which is preliminary data.</text>
</comment>
<gene>
    <name evidence="1" type="ORF">BHQ21_10530</name>
</gene>
<dbReference type="STRING" id="243061.AWC25_25565"/>
<dbReference type="AlphaFoldDB" id="A0A1E3SZ34"/>
<name>A0A1E3SZ34_9MYCO</name>
<keyword evidence="2" id="KW-1185">Reference proteome</keyword>
<dbReference type="RefSeq" id="WP_069400242.1">
    <property type="nucleotide sequence ID" value="NZ_JAYWKZ010000019.1"/>
</dbReference>
<dbReference type="Proteomes" id="UP000094224">
    <property type="component" value="Unassembled WGS sequence"/>
</dbReference>
<dbReference type="EMBL" id="MIHC01000015">
    <property type="protein sequence ID" value="ODR06828.1"/>
    <property type="molecule type" value="Genomic_DNA"/>
</dbReference>
<sequence>MNSAPNKIDIDEDVVLLSGQIAALRALGAADADEPITEGRRYDFSIGWGTAMAGRFRRLVHYSALGKLDTDDQRRFELLCTELRGLSNLIDRFGLARPVFTDAPPATAKRLRPGGRTRR</sequence>
<proteinExistence type="predicted"/>